<dbReference type="AlphaFoldDB" id="A0AAF0IMJ7"/>
<keyword evidence="2" id="KW-1185">Reference proteome</keyword>
<name>A0AAF0IMJ7_9EURO</name>
<evidence type="ECO:0000313" key="1">
    <source>
        <dbReference type="EMBL" id="WEW59909.1"/>
    </source>
</evidence>
<protein>
    <submittedName>
        <fullName evidence="1">Uncharacterized protein</fullName>
    </submittedName>
</protein>
<gene>
    <name evidence="1" type="ORF">PRK78_005391</name>
</gene>
<dbReference type="EMBL" id="CP120629">
    <property type="protein sequence ID" value="WEW59909.1"/>
    <property type="molecule type" value="Genomic_DNA"/>
</dbReference>
<evidence type="ECO:0000313" key="2">
    <source>
        <dbReference type="Proteomes" id="UP001219355"/>
    </source>
</evidence>
<dbReference type="Proteomes" id="UP001219355">
    <property type="component" value="Chromosome 3"/>
</dbReference>
<proteinExistence type="predicted"/>
<organism evidence="1 2">
    <name type="scientific">Emydomyces testavorans</name>
    <dbReference type="NCBI Taxonomy" id="2070801"/>
    <lineage>
        <taxon>Eukaryota</taxon>
        <taxon>Fungi</taxon>
        <taxon>Dikarya</taxon>
        <taxon>Ascomycota</taxon>
        <taxon>Pezizomycotina</taxon>
        <taxon>Eurotiomycetes</taxon>
        <taxon>Eurotiomycetidae</taxon>
        <taxon>Onygenales</taxon>
        <taxon>Nannizziopsiaceae</taxon>
        <taxon>Emydomyces</taxon>
    </lineage>
</organism>
<sequence>MQSTPTMLTKFESKSSRAKGIAFHPKRSVNQRCPPPPLATNMKLVHGSSSPSIPLQYSYGIIEWER</sequence>
<accession>A0AAF0IMJ7</accession>
<reference evidence="1" key="1">
    <citation type="submission" date="2023-03" db="EMBL/GenBank/DDBJ databases">
        <title>Emydomyces testavorans Genome Sequence.</title>
        <authorList>
            <person name="Hoyer L."/>
        </authorList>
    </citation>
    <scope>NUCLEOTIDE SEQUENCE</scope>
    <source>
        <strain evidence="1">16-2883</strain>
    </source>
</reference>